<dbReference type="OrthoDB" id="5573485at2759"/>
<proteinExistence type="predicted"/>
<organism evidence="3 4">
    <name type="scientific">Coemansia spiralis</name>
    <dbReference type="NCBI Taxonomy" id="417178"/>
    <lineage>
        <taxon>Eukaryota</taxon>
        <taxon>Fungi</taxon>
        <taxon>Fungi incertae sedis</taxon>
        <taxon>Zoopagomycota</taxon>
        <taxon>Kickxellomycotina</taxon>
        <taxon>Kickxellomycetes</taxon>
        <taxon>Kickxellales</taxon>
        <taxon>Kickxellaceae</taxon>
        <taxon>Coemansia</taxon>
    </lineage>
</organism>
<dbReference type="PANTHER" id="PTHR47939:SF1">
    <property type="entry name" value="OS04G0684500 PROTEIN"/>
    <property type="match status" value="1"/>
</dbReference>
<name>A0A9W8G2U9_9FUNG</name>
<evidence type="ECO:0000313" key="3">
    <source>
        <dbReference type="EMBL" id="KAJ2668973.1"/>
    </source>
</evidence>
<evidence type="ECO:0000256" key="1">
    <source>
        <dbReference type="SAM" id="MobiDB-lite"/>
    </source>
</evidence>
<protein>
    <recommendedName>
        <fullName evidence="2">Complex 1 LYR protein domain-containing protein</fullName>
    </recommendedName>
</protein>
<dbReference type="EMBL" id="JANBTW010000168">
    <property type="protein sequence ID" value="KAJ2668973.1"/>
    <property type="molecule type" value="Genomic_DNA"/>
</dbReference>
<gene>
    <name evidence="3" type="ORF">GGI25_006298</name>
</gene>
<dbReference type="PANTHER" id="PTHR47939">
    <property type="entry name" value="MEMBRANE-ASSOCIATED SALT-INDUCIBLE PROTEIN-LIKE"/>
    <property type="match status" value="1"/>
</dbReference>
<sequence length="987" mass="110897">MVSRALLCRYAASLFRWPPRPAHALRRPKQKIFIECRWSTAVAALPATDNILGNIAHYNSPVVQNGLSSQKPKQWIFGDMEHKIWSYIQNGNIHNAIALSQQVLKQKSAREGPYLSPLTRFSLTKRRFQIECLLVGVYVALRQINSSRILQPSELALVFAALLADGNSELIRMYCEITEERLDIANTVFLASTAFHYLQRGKYNYARQIARELPLETWSLINSFKEAPSKVCPLIPSGLEQNIRAVWMLRQPAGTSGDVNAACTIVTDLARMGLVPDHQVLERLISFSISQNKLNAALPIYASQWNPQGFSGPVLVDLATARAHLARSCPRIHYDILCSCVRTDSLKGALAVATGVRSRHLFYLLLSQWAFRHPGDWKGVSGIVNTMLDVQDCTFLHSMQHLVVKSVLGALMHSKEGDHTTDILNTALGLHWKLLPRLESLSMAAIHQLIQSLIGHGMAGSAFQIYRELERRSEWNVLKNSIATDAIFAALVKGLAHKGDIRSIMHLASAITRRGIRMTSHFYTALICGLFHRLKRRRSSHINDRGRCPSAVLERVQLAESILGAVHQSKIYCSPKAYHAVMYGWALLGHPKKVNRYFSMLSSQKLFKSRLPENLSAISEVSWGILMYSYVRARDAKGALHVLNRARAWLQNQPALDSKTCTPANRCYNKSSHLVNMAMSILVDCKDSTGALSLLDTYIARYAEAQESSSPLLMQNELPATPADPITLNLVLRALLLNNQLQHAVTVYDTIHSHFGHIGAPAELKLLLQYCIAKHDSRSAFPIIKRILQLKGTLTSAELLHLIRICVDDAKPEPVVYLYDQLCVSDDGSIDKGSRLVKLMKSRTSIARCIFWALRENGREADAVAIEVMLDRLQNRSTDCAATSLPLLSNATVAHTKHQCVSLYRRFLHEINVFPHTNLRKKLRYNVRFVFELYRDLKPSDPLALQLIADGRRQLKWLSSWHNDPEAGQSLIHKSPEANSKKAEHTR</sequence>
<dbReference type="AlphaFoldDB" id="A0A9W8G2U9"/>
<dbReference type="InterPro" id="IPR008011">
    <property type="entry name" value="Complex1_LYR_dom"/>
</dbReference>
<comment type="caution">
    <text evidence="3">The sequence shown here is derived from an EMBL/GenBank/DDBJ whole genome shotgun (WGS) entry which is preliminary data.</text>
</comment>
<dbReference type="Gene3D" id="1.25.40.10">
    <property type="entry name" value="Tetratricopeptide repeat domain"/>
    <property type="match status" value="2"/>
</dbReference>
<reference evidence="3" key="1">
    <citation type="submission" date="2022-07" db="EMBL/GenBank/DDBJ databases">
        <title>Phylogenomic reconstructions and comparative analyses of Kickxellomycotina fungi.</title>
        <authorList>
            <person name="Reynolds N.K."/>
            <person name="Stajich J.E."/>
            <person name="Barry K."/>
            <person name="Grigoriev I.V."/>
            <person name="Crous P."/>
            <person name="Smith M.E."/>
        </authorList>
    </citation>
    <scope>NUCLEOTIDE SEQUENCE</scope>
    <source>
        <strain evidence="3">NRRL 3115</strain>
    </source>
</reference>
<evidence type="ECO:0000313" key="4">
    <source>
        <dbReference type="Proteomes" id="UP001151518"/>
    </source>
</evidence>
<evidence type="ECO:0000259" key="2">
    <source>
        <dbReference type="Pfam" id="PF05347"/>
    </source>
</evidence>
<feature type="domain" description="Complex 1 LYR protein" evidence="2">
    <location>
        <begin position="899"/>
        <end position="957"/>
    </location>
</feature>
<dbReference type="Pfam" id="PF05347">
    <property type="entry name" value="Complex1_LYR"/>
    <property type="match status" value="1"/>
</dbReference>
<dbReference type="InterPro" id="IPR011990">
    <property type="entry name" value="TPR-like_helical_dom_sf"/>
</dbReference>
<feature type="region of interest" description="Disordered" evidence="1">
    <location>
        <begin position="966"/>
        <end position="987"/>
    </location>
</feature>
<accession>A0A9W8G2U9</accession>
<feature type="compositionally biased region" description="Basic and acidic residues" evidence="1">
    <location>
        <begin position="974"/>
        <end position="987"/>
    </location>
</feature>
<dbReference type="Proteomes" id="UP001151518">
    <property type="component" value="Unassembled WGS sequence"/>
</dbReference>
<dbReference type="InterPro" id="IPR050667">
    <property type="entry name" value="PPR-containing_protein"/>
</dbReference>